<evidence type="ECO:0000313" key="3">
    <source>
        <dbReference type="Proteomes" id="UP001620645"/>
    </source>
</evidence>
<dbReference type="AlphaFoldDB" id="A0ABD2JXR4"/>
<protein>
    <recommendedName>
        <fullName evidence="4">Secreted protein</fullName>
    </recommendedName>
</protein>
<evidence type="ECO:0008006" key="4">
    <source>
        <dbReference type="Google" id="ProtNLM"/>
    </source>
</evidence>
<proteinExistence type="predicted"/>
<keyword evidence="1" id="KW-0732">Signal</keyword>
<accession>A0ABD2JXR4</accession>
<keyword evidence="3" id="KW-1185">Reference proteome</keyword>
<dbReference type="EMBL" id="JBICCN010000083">
    <property type="protein sequence ID" value="KAL3095411.1"/>
    <property type="molecule type" value="Genomic_DNA"/>
</dbReference>
<dbReference type="Proteomes" id="UP001620645">
    <property type="component" value="Unassembled WGS sequence"/>
</dbReference>
<feature type="signal peptide" evidence="1">
    <location>
        <begin position="1"/>
        <end position="15"/>
    </location>
</feature>
<evidence type="ECO:0000256" key="1">
    <source>
        <dbReference type="SAM" id="SignalP"/>
    </source>
</evidence>
<reference evidence="2 3" key="1">
    <citation type="submission" date="2024-10" db="EMBL/GenBank/DDBJ databases">
        <authorList>
            <person name="Kim D."/>
        </authorList>
    </citation>
    <scope>NUCLEOTIDE SEQUENCE [LARGE SCALE GENOMIC DNA]</scope>
    <source>
        <strain evidence="2">Taebaek</strain>
    </source>
</reference>
<evidence type="ECO:0000313" key="2">
    <source>
        <dbReference type="EMBL" id="KAL3095411.1"/>
    </source>
</evidence>
<comment type="caution">
    <text evidence="2">The sequence shown here is derived from an EMBL/GenBank/DDBJ whole genome shotgun (WGS) entry which is preliminary data.</text>
</comment>
<gene>
    <name evidence="2" type="ORF">niasHS_007510</name>
</gene>
<sequence length="100" mass="11035">MLLLCLVLSSSSVSAAPIDQFSPVVPNSFIIGPSPLSPSFIPLLKIQSSSHQNGGPARRSFPSVYAKRRSAHSCRWKLCGSYHNYSSLRRFLNLENNSKK</sequence>
<feature type="chain" id="PRO_5044891433" description="Secreted protein" evidence="1">
    <location>
        <begin position="16"/>
        <end position="100"/>
    </location>
</feature>
<organism evidence="2 3">
    <name type="scientific">Heterodera schachtii</name>
    <name type="common">Sugarbeet cyst nematode worm</name>
    <name type="synonym">Tylenchus schachtii</name>
    <dbReference type="NCBI Taxonomy" id="97005"/>
    <lineage>
        <taxon>Eukaryota</taxon>
        <taxon>Metazoa</taxon>
        <taxon>Ecdysozoa</taxon>
        <taxon>Nematoda</taxon>
        <taxon>Chromadorea</taxon>
        <taxon>Rhabditida</taxon>
        <taxon>Tylenchina</taxon>
        <taxon>Tylenchomorpha</taxon>
        <taxon>Tylenchoidea</taxon>
        <taxon>Heteroderidae</taxon>
        <taxon>Heteroderinae</taxon>
        <taxon>Heterodera</taxon>
    </lineage>
</organism>
<name>A0ABD2JXR4_HETSC</name>